<dbReference type="EMBL" id="MT143297">
    <property type="protein sequence ID" value="QJA95232.1"/>
    <property type="molecule type" value="Genomic_DNA"/>
</dbReference>
<protein>
    <submittedName>
        <fullName evidence="1">Uncharacterized protein</fullName>
    </submittedName>
</protein>
<proteinExistence type="predicted"/>
<reference evidence="1" key="1">
    <citation type="submission" date="2020-03" db="EMBL/GenBank/DDBJ databases">
        <title>The deep terrestrial virosphere.</title>
        <authorList>
            <person name="Holmfeldt K."/>
            <person name="Nilsson E."/>
            <person name="Simone D."/>
            <person name="Lopez-Fernandez M."/>
            <person name="Wu X."/>
            <person name="de Brujin I."/>
            <person name="Lundin D."/>
            <person name="Andersson A."/>
            <person name="Bertilsson S."/>
            <person name="Dopson M."/>
        </authorList>
    </citation>
    <scope>NUCLEOTIDE SEQUENCE</scope>
    <source>
        <strain evidence="1">MM415B05536</strain>
    </source>
</reference>
<name>A0A6M3LNW5_9ZZZZ</name>
<dbReference type="AlphaFoldDB" id="A0A6M3LNW5"/>
<evidence type="ECO:0000313" key="1">
    <source>
        <dbReference type="EMBL" id="QJA95232.1"/>
    </source>
</evidence>
<organism evidence="1">
    <name type="scientific">viral metagenome</name>
    <dbReference type="NCBI Taxonomy" id="1070528"/>
    <lineage>
        <taxon>unclassified sequences</taxon>
        <taxon>metagenomes</taxon>
        <taxon>organismal metagenomes</taxon>
    </lineage>
</organism>
<sequence>MEVKNRKLPKKGTVESQDFLKVWDNSTSLGKKALCEMYHASYSRAKHLVIEYRDNPIEKVAYQDVQDMSWEDQLDTFKKMDRLVSLHHKVPTEVNIHYDTKKPIALVSTADWQLGQAGVDYDSFQEDMEFIRDEEGFYVDIGGDAWENIIQASKVGSSHNQIPIAPQIGLYTLTLKMLLKKINTVKTGNHQFWTVSLTGEDWLKEKARELKLIYTKHGARINLTVGDMTYPYASRHIGRFNSVFNPTHTNKQHQRMDFPWARFTVFEHHHVGAVEQYRYNDQECAAIRTGTYATYDDRAQ</sequence>
<accession>A0A6M3LNW5</accession>
<gene>
    <name evidence="1" type="ORF">MM415B05536_0006</name>
</gene>